<name>A0A5Q6RW03_9ACTN</name>
<comment type="similarity">
    <text evidence="2">Belongs to the LppX/LprAFG lipoprotein family.</text>
</comment>
<dbReference type="Gene3D" id="2.50.20.20">
    <property type="match status" value="1"/>
</dbReference>
<dbReference type="AlphaFoldDB" id="A0A5Q6RW03"/>
<comment type="subcellular location">
    <subcellularLocation>
        <location evidence="1">Cell envelope</location>
    </subcellularLocation>
</comment>
<sequence>MRMRTLSTAVAAIGLALVAGCGSSADVVSDASGSSQETSSSSQGSGDGSDSTTTLTAANFAEVVAGAQTDAQSTHMTMSMDIAGQSIDAEADLTTDADPAKTAMRMSMDMGGQAVEMLMVDGAIYTQAPGMPEGKWMKIDLDEAAGAAGGSFAQLRESIDPAQSIKNLKDSLKDLKDTGETATIDGVEAKRYDAVVDTSKLADLPAAAGAQLPDEITYQYWVGPDNLPRKIVLEGLGTPMEMTFSKWGEKVEVTAPSPDSVIDGSSMLGG</sequence>
<feature type="region of interest" description="Disordered" evidence="4">
    <location>
        <begin position="26"/>
        <end position="53"/>
    </location>
</feature>
<dbReference type="Proteomes" id="UP000307768">
    <property type="component" value="Unassembled WGS sequence"/>
</dbReference>
<evidence type="ECO:0000313" key="6">
    <source>
        <dbReference type="EMBL" id="KAA1422231.1"/>
    </source>
</evidence>
<dbReference type="SUPFAM" id="SSF89392">
    <property type="entry name" value="Prokaryotic lipoproteins and lipoprotein localization factors"/>
    <property type="match status" value="1"/>
</dbReference>
<organism evidence="6 7">
    <name type="scientific">Mumia zhuanghuii</name>
    <dbReference type="NCBI Taxonomy" id="2585211"/>
    <lineage>
        <taxon>Bacteria</taxon>
        <taxon>Bacillati</taxon>
        <taxon>Actinomycetota</taxon>
        <taxon>Actinomycetes</taxon>
        <taxon>Propionibacteriales</taxon>
        <taxon>Nocardioidaceae</taxon>
        <taxon>Mumia</taxon>
    </lineage>
</organism>
<feature type="signal peptide" evidence="5">
    <location>
        <begin position="1"/>
        <end position="25"/>
    </location>
</feature>
<dbReference type="GO" id="GO:0030313">
    <property type="term" value="C:cell envelope"/>
    <property type="evidence" value="ECO:0007669"/>
    <property type="project" value="UniProtKB-SubCell"/>
</dbReference>
<evidence type="ECO:0000256" key="1">
    <source>
        <dbReference type="ARBA" id="ARBA00004196"/>
    </source>
</evidence>
<keyword evidence="5" id="KW-0732">Signal</keyword>
<reference evidence="6 7" key="1">
    <citation type="submission" date="2019-09" db="EMBL/GenBank/DDBJ databases">
        <title>Mumia zhuanghuii sp. nov. isolated from the intestinal contents of plateau pika (Ochotona curzoniae) in the Qinghai-Tibet plateau of China.</title>
        <authorList>
            <person name="Tian Z."/>
        </authorList>
    </citation>
    <scope>NUCLEOTIDE SEQUENCE [LARGE SCALE GENOMIC DNA]</scope>
    <source>
        <strain evidence="7">350</strain>
    </source>
</reference>
<dbReference type="PROSITE" id="PS51257">
    <property type="entry name" value="PROKAR_LIPOPROTEIN"/>
    <property type="match status" value="1"/>
</dbReference>
<proteinExistence type="inferred from homology"/>
<feature type="chain" id="PRO_5024398116" evidence="5">
    <location>
        <begin position="26"/>
        <end position="270"/>
    </location>
</feature>
<evidence type="ECO:0000256" key="4">
    <source>
        <dbReference type="SAM" id="MobiDB-lite"/>
    </source>
</evidence>
<dbReference type="RefSeq" id="WP_149770188.1">
    <property type="nucleotide sequence ID" value="NZ_VDFQ02000004.1"/>
</dbReference>
<evidence type="ECO:0000256" key="3">
    <source>
        <dbReference type="ARBA" id="ARBA00022475"/>
    </source>
</evidence>
<keyword evidence="3" id="KW-0472">Membrane</keyword>
<protein>
    <submittedName>
        <fullName evidence="6">LppX_LprAFG lipoprotein</fullName>
    </submittedName>
</protein>
<dbReference type="Pfam" id="PF07161">
    <property type="entry name" value="LppX_LprAFG"/>
    <property type="match status" value="1"/>
</dbReference>
<dbReference type="EMBL" id="VDFQ02000004">
    <property type="protein sequence ID" value="KAA1422231.1"/>
    <property type="molecule type" value="Genomic_DNA"/>
</dbReference>
<keyword evidence="3" id="KW-1003">Cell membrane</keyword>
<evidence type="ECO:0000256" key="5">
    <source>
        <dbReference type="SAM" id="SignalP"/>
    </source>
</evidence>
<keyword evidence="6" id="KW-0449">Lipoprotein</keyword>
<comment type="caution">
    <text evidence="6">The sequence shown here is derived from an EMBL/GenBank/DDBJ whole genome shotgun (WGS) entry which is preliminary data.</text>
</comment>
<evidence type="ECO:0000256" key="2">
    <source>
        <dbReference type="ARBA" id="ARBA00009194"/>
    </source>
</evidence>
<dbReference type="OrthoDB" id="3781094at2"/>
<dbReference type="InterPro" id="IPR029046">
    <property type="entry name" value="LolA/LolB/LppX"/>
</dbReference>
<evidence type="ECO:0000313" key="7">
    <source>
        <dbReference type="Proteomes" id="UP000307768"/>
    </source>
</evidence>
<dbReference type="InterPro" id="IPR009830">
    <property type="entry name" value="LppX/LprAFG"/>
</dbReference>
<gene>
    <name evidence="6" type="ORF">FE697_013790</name>
</gene>
<accession>A0A5Q6RW03</accession>